<evidence type="ECO:0000313" key="3">
    <source>
        <dbReference type="EMBL" id="CUQ81401.1"/>
    </source>
</evidence>
<accession>A0A174ZBP0</accession>
<dbReference type="EMBL" id="WKRD01000002">
    <property type="protein sequence ID" value="MSC56385.1"/>
    <property type="molecule type" value="Genomic_DNA"/>
</dbReference>
<evidence type="ECO:0000313" key="2">
    <source>
        <dbReference type="EMBL" id="CUQ77323.1"/>
    </source>
</evidence>
<feature type="domain" description="DUF3837" evidence="1">
    <location>
        <begin position="1"/>
        <end position="101"/>
    </location>
</feature>
<dbReference type="EMBL" id="CZBV01000002">
    <property type="protein sequence ID" value="CUQ81401.1"/>
    <property type="molecule type" value="Genomic_DNA"/>
</dbReference>
<name>A0A174ZBP0_9FIRM</name>
<evidence type="ECO:0000313" key="5">
    <source>
        <dbReference type="Proteomes" id="UP000095621"/>
    </source>
</evidence>
<evidence type="ECO:0000313" key="4">
    <source>
        <dbReference type="EMBL" id="MSC56385.1"/>
    </source>
</evidence>
<dbReference type="InterPro" id="IPR024212">
    <property type="entry name" value="DUF3837"/>
</dbReference>
<dbReference type="EMBL" id="CZBU01000003">
    <property type="protein sequence ID" value="CUQ77323.1"/>
    <property type="molecule type" value="Genomic_DNA"/>
</dbReference>
<dbReference type="AlphaFoldDB" id="A0A174ZBP0"/>
<dbReference type="Proteomes" id="UP000095780">
    <property type="component" value="Unassembled WGS sequence"/>
</dbReference>
<gene>
    <name evidence="2" type="ORF">ERS852490_01507</name>
    <name evidence="3" type="ORF">ERS852492_00737</name>
    <name evidence="4" type="ORF">GKE48_02795</name>
</gene>
<dbReference type="Pfam" id="PF12939">
    <property type="entry name" value="DUF3837"/>
    <property type="match status" value="1"/>
</dbReference>
<protein>
    <submittedName>
        <fullName evidence="4">DUF3837 domain-containing protein</fullName>
    </submittedName>
    <submittedName>
        <fullName evidence="3">Domain of uncharacterized function (DUF3837)</fullName>
    </submittedName>
</protein>
<reference evidence="4 7" key="2">
    <citation type="journal article" date="2019" name="Nat. Med.">
        <title>A library of human gut bacterial isolates paired with longitudinal multiomics data enables mechanistic microbiome research.</title>
        <authorList>
            <person name="Poyet M."/>
            <person name="Groussin M."/>
            <person name="Gibbons S.M."/>
            <person name="Avila-Pacheco J."/>
            <person name="Jiang X."/>
            <person name="Kearney S.M."/>
            <person name="Perrotta A.R."/>
            <person name="Berdy B."/>
            <person name="Zhao S."/>
            <person name="Lieberman T.D."/>
            <person name="Swanson P.K."/>
            <person name="Smith M."/>
            <person name="Roesemann S."/>
            <person name="Alexander J.E."/>
            <person name="Rich S.A."/>
            <person name="Livny J."/>
            <person name="Vlamakis H."/>
            <person name="Clish C."/>
            <person name="Bullock K."/>
            <person name="Deik A."/>
            <person name="Scott J."/>
            <person name="Pierce K.A."/>
            <person name="Xavier R.J."/>
            <person name="Alm E.J."/>
        </authorList>
    </citation>
    <scope>NUCLEOTIDE SEQUENCE [LARGE SCALE GENOMIC DNA]</scope>
    <source>
        <strain evidence="4 7">BIOML-A1</strain>
    </source>
</reference>
<dbReference type="Proteomes" id="UP000095621">
    <property type="component" value="Unassembled WGS sequence"/>
</dbReference>
<evidence type="ECO:0000313" key="7">
    <source>
        <dbReference type="Proteomes" id="UP000481964"/>
    </source>
</evidence>
<proteinExistence type="predicted"/>
<evidence type="ECO:0000313" key="6">
    <source>
        <dbReference type="Proteomes" id="UP000095780"/>
    </source>
</evidence>
<sequence>MVPILAKQALARKCEFSNARMTGNYECAYALGVVSGALAIPKEENAANLVELKNKIEPQYKKLSSENEQIKKLILLLCDYEPSDIFDEQMRELYNEGYEDKSINLTIK</sequence>
<dbReference type="OrthoDB" id="2054502at2"/>
<organism evidence="3 6">
    <name type="scientific">Lachnospira eligens</name>
    <dbReference type="NCBI Taxonomy" id="39485"/>
    <lineage>
        <taxon>Bacteria</taxon>
        <taxon>Bacillati</taxon>
        <taxon>Bacillota</taxon>
        <taxon>Clostridia</taxon>
        <taxon>Lachnospirales</taxon>
        <taxon>Lachnospiraceae</taxon>
        <taxon>Lachnospira</taxon>
    </lineage>
</organism>
<dbReference type="RefSeq" id="WP_012739532.1">
    <property type="nucleotide sequence ID" value="NZ_CABJMX010000005.1"/>
</dbReference>
<dbReference type="Gene3D" id="1.20.58.1400">
    <property type="entry name" value="Domain of unknown function DUF3837"/>
    <property type="match status" value="1"/>
</dbReference>
<dbReference type="Proteomes" id="UP000481964">
    <property type="component" value="Unassembled WGS sequence"/>
</dbReference>
<dbReference type="GeneID" id="41356015"/>
<dbReference type="InterPro" id="IPR038406">
    <property type="entry name" value="DUF3837_sf"/>
</dbReference>
<evidence type="ECO:0000259" key="1">
    <source>
        <dbReference type="Pfam" id="PF12939"/>
    </source>
</evidence>
<reference evidence="5 6" key="1">
    <citation type="submission" date="2015-09" db="EMBL/GenBank/DDBJ databases">
        <authorList>
            <consortium name="Pathogen Informatics"/>
        </authorList>
    </citation>
    <scope>NUCLEOTIDE SEQUENCE [LARGE SCALE GENOMIC DNA]</scope>
    <source>
        <strain evidence="2 5">2789STDY5834875</strain>
        <strain evidence="3 6">2789STDY5834878</strain>
    </source>
</reference>